<dbReference type="GO" id="GO:0004965">
    <property type="term" value="F:G protein-coupled GABA receptor activity"/>
    <property type="evidence" value="ECO:0007669"/>
    <property type="project" value="InterPro"/>
</dbReference>
<feature type="transmembrane region" description="Helical" evidence="9">
    <location>
        <begin position="45"/>
        <end position="70"/>
    </location>
</feature>
<dbReference type="PANTHER" id="PTHR10519">
    <property type="entry name" value="GABA-B RECEPTOR"/>
    <property type="match status" value="1"/>
</dbReference>
<evidence type="ECO:0000256" key="4">
    <source>
        <dbReference type="ARBA" id="ARBA00023040"/>
    </source>
</evidence>
<evidence type="ECO:0000256" key="8">
    <source>
        <dbReference type="ARBA" id="ARBA00023224"/>
    </source>
</evidence>
<keyword evidence="4" id="KW-0297">G-protein coupled receptor</keyword>
<dbReference type="GO" id="GO:0038039">
    <property type="term" value="C:G protein-coupled receptor heterodimeric complex"/>
    <property type="evidence" value="ECO:0007669"/>
    <property type="project" value="TreeGrafter"/>
</dbReference>
<dbReference type="OrthoDB" id="16403at2759"/>
<evidence type="ECO:0000256" key="3">
    <source>
        <dbReference type="ARBA" id="ARBA00022989"/>
    </source>
</evidence>
<dbReference type="Proteomes" id="UP000749559">
    <property type="component" value="Unassembled WGS sequence"/>
</dbReference>
<evidence type="ECO:0000256" key="2">
    <source>
        <dbReference type="ARBA" id="ARBA00022692"/>
    </source>
</evidence>
<name>A0A8S4N5P4_OWEFU</name>
<feature type="non-terminal residue" evidence="11">
    <location>
        <position position="164"/>
    </location>
</feature>
<feature type="domain" description="G-protein coupled receptors family 3 profile" evidence="10">
    <location>
        <begin position="41"/>
        <end position="164"/>
    </location>
</feature>
<keyword evidence="2 9" id="KW-0812">Transmembrane</keyword>
<keyword evidence="5 9" id="KW-0472">Membrane</keyword>
<keyword evidence="7" id="KW-0325">Glycoprotein</keyword>
<dbReference type="Pfam" id="PF00003">
    <property type="entry name" value="7tm_3"/>
    <property type="match status" value="1"/>
</dbReference>
<feature type="transmembrane region" description="Helical" evidence="9">
    <location>
        <begin position="140"/>
        <end position="161"/>
    </location>
</feature>
<feature type="transmembrane region" description="Helical" evidence="9">
    <location>
        <begin position="7"/>
        <end position="25"/>
    </location>
</feature>
<comment type="subcellular location">
    <subcellularLocation>
        <location evidence="1">Membrane</location>
        <topology evidence="1">Multi-pass membrane protein</topology>
    </subcellularLocation>
</comment>
<dbReference type="GO" id="GO:0007214">
    <property type="term" value="P:gamma-aminobutyric acid signaling pathway"/>
    <property type="evidence" value="ECO:0007669"/>
    <property type="project" value="TreeGrafter"/>
</dbReference>
<feature type="transmembrane region" description="Helical" evidence="9">
    <location>
        <begin position="82"/>
        <end position="104"/>
    </location>
</feature>
<evidence type="ECO:0000313" key="12">
    <source>
        <dbReference type="Proteomes" id="UP000749559"/>
    </source>
</evidence>
<organism evidence="11 12">
    <name type="scientific">Owenia fusiformis</name>
    <name type="common">Polychaete worm</name>
    <dbReference type="NCBI Taxonomy" id="6347"/>
    <lineage>
        <taxon>Eukaryota</taxon>
        <taxon>Metazoa</taxon>
        <taxon>Spiralia</taxon>
        <taxon>Lophotrochozoa</taxon>
        <taxon>Annelida</taxon>
        <taxon>Polychaeta</taxon>
        <taxon>Sedentaria</taxon>
        <taxon>Canalipalpata</taxon>
        <taxon>Sabellida</taxon>
        <taxon>Oweniida</taxon>
        <taxon>Oweniidae</taxon>
        <taxon>Owenia</taxon>
    </lineage>
</organism>
<evidence type="ECO:0000256" key="9">
    <source>
        <dbReference type="SAM" id="Phobius"/>
    </source>
</evidence>
<dbReference type="PANTHER" id="PTHR10519:SF20">
    <property type="entry name" value="G-PROTEIN COUPLED RECEPTOR 156-RELATED"/>
    <property type="match status" value="1"/>
</dbReference>
<feature type="non-terminal residue" evidence="11">
    <location>
        <position position="1"/>
    </location>
</feature>
<proteinExistence type="predicted"/>
<dbReference type="InterPro" id="IPR002455">
    <property type="entry name" value="GPCR3_GABA-B"/>
</dbReference>
<gene>
    <name evidence="11" type="ORF">OFUS_LOCUS3807</name>
</gene>
<evidence type="ECO:0000256" key="1">
    <source>
        <dbReference type="ARBA" id="ARBA00004141"/>
    </source>
</evidence>
<dbReference type="EMBL" id="CAIIXF020000002">
    <property type="protein sequence ID" value="CAH1776651.1"/>
    <property type="molecule type" value="Genomic_DNA"/>
</dbReference>
<dbReference type="InterPro" id="IPR017978">
    <property type="entry name" value="GPCR_3_C"/>
</dbReference>
<dbReference type="PROSITE" id="PS50259">
    <property type="entry name" value="G_PROTEIN_RECEP_F3_4"/>
    <property type="match status" value="1"/>
</dbReference>
<evidence type="ECO:0000256" key="5">
    <source>
        <dbReference type="ARBA" id="ARBA00023136"/>
    </source>
</evidence>
<keyword evidence="8" id="KW-0807">Transducer</keyword>
<comment type="caution">
    <text evidence="11">The sequence shown here is derived from an EMBL/GenBank/DDBJ whole genome shotgun (WGS) entry which is preliminary data.</text>
</comment>
<accession>A0A8S4N5P4</accession>
<sequence length="164" mass="18681">EWRIMTYVIVFGCIILDTYVLIHIADLQTGVHPEPLLGDLCKATTGLLIFGFTLVYGGMTLKLWGIYKFFSQSKKKVIKEGWLVFIFFMLIVADVIVVCIWFVMDPLYPVSRELESNLNDDTSVRTITVMIGCESVYKTYFLIAIFCYKAVVLLLGGFIVWPAL</sequence>
<evidence type="ECO:0000259" key="10">
    <source>
        <dbReference type="PROSITE" id="PS50259"/>
    </source>
</evidence>
<protein>
    <recommendedName>
        <fullName evidence="10">G-protein coupled receptors family 3 profile domain-containing protein</fullName>
    </recommendedName>
</protein>
<keyword evidence="12" id="KW-1185">Reference proteome</keyword>
<evidence type="ECO:0000256" key="7">
    <source>
        <dbReference type="ARBA" id="ARBA00023180"/>
    </source>
</evidence>
<dbReference type="AlphaFoldDB" id="A0A8S4N5P4"/>
<keyword evidence="6" id="KW-0675">Receptor</keyword>
<evidence type="ECO:0000256" key="6">
    <source>
        <dbReference type="ARBA" id="ARBA00023170"/>
    </source>
</evidence>
<reference evidence="11" key="1">
    <citation type="submission" date="2022-03" db="EMBL/GenBank/DDBJ databases">
        <authorList>
            <person name="Martin C."/>
        </authorList>
    </citation>
    <scope>NUCLEOTIDE SEQUENCE</scope>
</reference>
<keyword evidence="3 9" id="KW-1133">Transmembrane helix</keyword>
<evidence type="ECO:0000313" key="11">
    <source>
        <dbReference type="EMBL" id="CAH1776651.1"/>
    </source>
</evidence>